<dbReference type="Pfam" id="PF00092">
    <property type="entry name" value="VWA"/>
    <property type="match status" value="1"/>
</dbReference>
<feature type="domain" description="VWFA" evidence="2">
    <location>
        <begin position="91"/>
        <end position="291"/>
    </location>
</feature>
<dbReference type="PANTHER" id="PTHR22550">
    <property type="entry name" value="SPORE GERMINATION PROTEIN"/>
    <property type="match status" value="1"/>
</dbReference>
<keyword evidence="1" id="KW-1133">Transmembrane helix</keyword>
<dbReference type="SMART" id="SM00327">
    <property type="entry name" value="VWA"/>
    <property type="match status" value="1"/>
</dbReference>
<dbReference type="STRING" id="1548547.BA177_15160"/>
<keyword evidence="1" id="KW-0472">Membrane</keyword>
<sequence>MWSLAWPWMLLALPLPLLVRKLLPPVSGAQEAGLRVPSLSGFSVLADRSEVEQLLNWRFWLAVIAWLLLVLAAARPERIGDELDVPVSGRNLMLAVDLSGSMDAKDFELGSRKVDRLTATKAVASDFIMRREGDRIGLILFGERAYLQVPLTLDRETVNVLLMEAFIGLAGEKTAIGDAITLAVKRIHDQGDVGGDQVLILLTDGANTAGAVDPLKAAELAQQIGLRIYTIGIGAESISVPSITGGMRRVNPSADLDEETLTTIAEQTGGRYFRARDTASLQDIYRLLDEMEPVAEPEAGFRPVTALFYWPLGGAVVLAMLMALANLLAGWRVARELKRGYGAVRDAG</sequence>
<gene>
    <name evidence="3" type="ORF">BA177_15160</name>
</gene>
<evidence type="ECO:0000259" key="2">
    <source>
        <dbReference type="PROSITE" id="PS50234"/>
    </source>
</evidence>
<dbReference type="InterPro" id="IPR002035">
    <property type="entry name" value="VWF_A"/>
</dbReference>
<accession>A0A193LIS7</accession>
<keyword evidence="1" id="KW-0812">Transmembrane</keyword>
<dbReference type="PROSITE" id="PS50234">
    <property type="entry name" value="VWFA"/>
    <property type="match status" value="1"/>
</dbReference>
<dbReference type="SUPFAM" id="SSF53300">
    <property type="entry name" value="vWA-like"/>
    <property type="match status" value="1"/>
</dbReference>
<keyword evidence="4" id="KW-1185">Reference proteome</keyword>
<evidence type="ECO:0000313" key="3">
    <source>
        <dbReference type="EMBL" id="ANO52348.1"/>
    </source>
</evidence>
<protein>
    <recommendedName>
        <fullName evidence="2">VWFA domain-containing protein</fullName>
    </recommendedName>
</protein>
<dbReference type="Gene3D" id="3.40.50.410">
    <property type="entry name" value="von Willebrand factor, type A domain"/>
    <property type="match status" value="1"/>
</dbReference>
<dbReference type="InterPro" id="IPR036465">
    <property type="entry name" value="vWFA_dom_sf"/>
</dbReference>
<dbReference type="AlphaFoldDB" id="A0A193LIS7"/>
<evidence type="ECO:0000256" key="1">
    <source>
        <dbReference type="SAM" id="Phobius"/>
    </source>
</evidence>
<dbReference type="EMBL" id="CP016268">
    <property type="protein sequence ID" value="ANO52348.1"/>
    <property type="molecule type" value="Genomic_DNA"/>
</dbReference>
<dbReference type="CDD" id="cd01467">
    <property type="entry name" value="vWA_BatA_type"/>
    <property type="match status" value="1"/>
</dbReference>
<reference evidence="3 4" key="1">
    <citation type="submission" date="2016-06" db="EMBL/GenBank/DDBJ databases">
        <title>Complete genome sequence of a deep-branching marine Gamma Proteobacterium Woeseia oceani type strain XK5.</title>
        <authorList>
            <person name="Mu D."/>
            <person name="Du Z."/>
        </authorList>
    </citation>
    <scope>NUCLEOTIDE SEQUENCE [LARGE SCALE GENOMIC DNA]</scope>
    <source>
        <strain evidence="3 4">XK5</strain>
    </source>
</reference>
<proteinExistence type="predicted"/>
<dbReference type="RefSeq" id="WP_068617573.1">
    <property type="nucleotide sequence ID" value="NZ_CP016268.1"/>
</dbReference>
<dbReference type="PANTHER" id="PTHR22550:SF18">
    <property type="entry name" value="VWFA DOMAIN-CONTAINING PROTEIN"/>
    <property type="match status" value="1"/>
</dbReference>
<dbReference type="KEGG" id="woc:BA177_15160"/>
<name>A0A193LIS7_9GAMM</name>
<dbReference type="Proteomes" id="UP000092695">
    <property type="component" value="Chromosome"/>
</dbReference>
<evidence type="ECO:0000313" key="4">
    <source>
        <dbReference type="Proteomes" id="UP000092695"/>
    </source>
</evidence>
<dbReference type="OrthoDB" id="6206554at2"/>
<feature type="transmembrane region" description="Helical" evidence="1">
    <location>
        <begin position="307"/>
        <end position="329"/>
    </location>
</feature>
<dbReference type="InterPro" id="IPR033881">
    <property type="entry name" value="vWA_BatA_type"/>
</dbReference>
<organism evidence="3 4">
    <name type="scientific">Woeseia oceani</name>
    <dbReference type="NCBI Taxonomy" id="1548547"/>
    <lineage>
        <taxon>Bacteria</taxon>
        <taxon>Pseudomonadati</taxon>
        <taxon>Pseudomonadota</taxon>
        <taxon>Gammaproteobacteria</taxon>
        <taxon>Woeseiales</taxon>
        <taxon>Woeseiaceae</taxon>
        <taxon>Woeseia</taxon>
    </lineage>
</organism>
<dbReference type="InterPro" id="IPR050768">
    <property type="entry name" value="UPF0353/GerABKA_families"/>
</dbReference>